<dbReference type="CDD" id="cd00130">
    <property type="entry name" value="PAS"/>
    <property type="match status" value="1"/>
</dbReference>
<evidence type="ECO:0000313" key="11">
    <source>
        <dbReference type="Proteomes" id="UP000002745"/>
    </source>
</evidence>
<dbReference type="SUPFAM" id="SSF47384">
    <property type="entry name" value="Homodimeric domain of signal transducing histidine kinase"/>
    <property type="match status" value="1"/>
</dbReference>
<dbReference type="Gene3D" id="3.30.450.20">
    <property type="entry name" value="PAS domain"/>
    <property type="match status" value="1"/>
</dbReference>
<keyword evidence="6 10" id="KW-0418">Kinase</keyword>
<dbReference type="RefSeq" id="WP_015827501.1">
    <property type="nucleotide sequence ID" value="NC_012982.1"/>
</dbReference>
<dbReference type="CDD" id="cd00082">
    <property type="entry name" value="HisKA"/>
    <property type="match status" value="1"/>
</dbReference>
<keyword evidence="8" id="KW-0902">Two-component regulatory system</keyword>
<dbReference type="EC" id="2.7.13.3" evidence="2"/>
<dbReference type="HOGENOM" id="CLU_000445_114_39_5"/>
<dbReference type="Proteomes" id="UP000002745">
    <property type="component" value="Chromosome"/>
</dbReference>
<evidence type="ECO:0000313" key="10">
    <source>
        <dbReference type="EMBL" id="ACT59351.1"/>
    </source>
</evidence>
<dbReference type="SUPFAM" id="SSF55874">
    <property type="entry name" value="ATPase domain of HSP90 chaperone/DNA topoisomerase II/histidine kinase"/>
    <property type="match status" value="1"/>
</dbReference>
<evidence type="ECO:0000256" key="7">
    <source>
        <dbReference type="ARBA" id="ARBA00022840"/>
    </source>
</evidence>
<evidence type="ECO:0000259" key="9">
    <source>
        <dbReference type="PROSITE" id="PS50109"/>
    </source>
</evidence>
<dbReference type="AlphaFoldDB" id="C6XJQ6"/>
<dbReference type="Gene3D" id="3.30.565.10">
    <property type="entry name" value="Histidine kinase-like ATPase, C-terminal domain"/>
    <property type="match status" value="1"/>
</dbReference>
<evidence type="ECO:0000256" key="3">
    <source>
        <dbReference type="ARBA" id="ARBA00022553"/>
    </source>
</evidence>
<dbReference type="InterPro" id="IPR004358">
    <property type="entry name" value="Sig_transdc_His_kin-like_C"/>
</dbReference>
<dbReference type="Pfam" id="PF00989">
    <property type="entry name" value="PAS"/>
    <property type="match status" value="1"/>
</dbReference>
<dbReference type="PRINTS" id="PR00344">
    <property type="entry name" value="BCTRLSENSOR"/>
</dbReference>
<keyword evidence="3" id="KW-0597">Phosphoprotein</keyword>
<keyword evidence="11" id="KW-1185">Reference proteome</keyword>
<dbReference type="GO" id="GO:0006355">
    <property type="term" value="P:regulation of DNA-templated transcription"/>
    <property type="evidence" value="ECO:0007669"/>
    <property type="project" value="InterPro"/>
</dbReference>
<dbReference type="EMBL" id="CP001678">
    <property type="protein sequence ID" value="ACT59351.1"/>
    <property type="molecule type" value="Genomic_DNA"/>
</dbReference>
<dbReference type="SUPFAM" id="SSF55785">
    <property type="entry name" value="PYP-like sensor domain (PAS domain)"/>
    <property type="match status" value="1"/>
</dbReference>
<dbReference type="InterPro" id="IPR035965">
    <property type="entry name" value="PAS-like_dom_sf"/>
</dbReference>
<evidence type="ECO:0000256" key="4">
    <source>
        <dbReference type="ARBA" id="ARBA00022679"/>
    </source>
</evidence>
<dbReference type="STRING" id="582402.Hbal_1663"/>
<evidence type="ECO:0000256" key="6">
    <source>
        <dbReference type="ARBA" id="ARBA00022777"/>
    </source>
</evidence>
<comment type="catalytic activity">
    <reaction evidence="1">
        <text>ATP + protein L-histidine = ADP + protein N-phospho-L-histidine.</text>
        <dbReference type="EC" id="2.7.13.3"/>
    </reaction>
</comment>
<dbReference type="Pfam" id="PF02518">
    <property type="entry name" value="HATPase_c"/>
    <property type="match status" value="1"/>
</dbReference>
<sequence length="357" mass="38495">MSTKMTLSEQILDTLPVAALSVNLDGIIEFANPMAETLLCQSIALLKGNPLEKLTAKDSPIVDLIHRAAKDGGTVFARNIVLSGPFISPIHIDATAALSQNEDIIAVSLSPTAHQADHESKSQSAAMAEVARILGHEVKNPLAGIVGAAQLLARQARNDQMSMLTLIKEEGARIGRLVDRFAAFETFFRPRPTMTNIHQVLDRIMEMSSASFAENVKLTFRFDPSLPDIFVDPDHIHEACLNLVKNAAEAITDTRDNGHIHIETRYRAGVSMRHGKGEKITRSGAIEVSIKDNGPGVPKSVADKIFTPFFSTKQSGEGIGLTVVAEIISAHGGFVELDNSSTGACFKLLLPITKSKT</sequence>
<dbReference type="SMART" id="SM00388">
    <property type="entry name" value="HisKA"/>
    <property type="match status" value="1"/>
</dbReference>
<dbReference type="InterPro" id="IPR005467">
    <property type="entry name" value="His_kinase_dom"/>
</dbReference>
<protein>
    <recommendedName>
        <fullName evidence="2">histidine kinase</fullName>
        <ecNumber evidence="2">2.7.13.3</ecNumber>
    </recommendedName>
</protein>
<organism evidence="10 11">
    <name type="scientific">Hirschia baltica (strain ATCC 49814 / DSM 5838 / IFAM 1418)</name>
    <dbReference type="NCBI Taxonomy" id="582402"/>
    <lineage>
        <taxon>Bacteria</taxon>
        <taxon>Pseudomonadati</taxon>
        <taxon>Pseudomonadota</taxon>
        <taxon>Alphaproteobacteria</taxon>
        <taxon>Hyphomonadales</taxon>
        <taxon>Hyphomonadaceae</taxon>
        <taxon>Hirschia</taxon>
    </lineage>
</organism>
<dbReference type="KEGG" id="hba:Hbal_1663"/>
<reference evidence="11" key="1">
    <citation type="journal article" date="2011" name="J. Bacteriol.">
        <title>Genome sequences of eight morphologically diverse alphaproteobacteria.</title>
        <authorList>
            <consortium name="US DOE Joint Genome Institute"/>
            <person name="Brown P.J."/>
            <person name="Kysela D.T."/>
            <person name="Buechlein A."/>
            <person name="Hemmerich C."/>
            <person name="Brun Y.V."/>
        </authorList>
    </citation>
    <scope>NUCLEOTIDE SEQUENCE [LARGE SCALE GENOMIC DNA]</scope>
    <source>
        <strain evidence="11">ATCC 49814 / DSM 5838 / IFAM 1418</strain>
    </source>
</reference>
<accession>C6XJQ6</accession>
<dbReference type="Pfam" id="PF00512">
    <property type="entry name" value="HisKA"/>
    <property type="match status" value="1"/>
</dbReference>
<evidence type="ECO:0000256" key="5">
    <source>
        <dbReference type="ARBA" id="ARBA00022741"/>
    </source>
</evidence>
<dbReference type="Gene3D" id="1.10.287.130">
    <property type="match status" value="1"/>
</dbReference>
<dbReference type="InterPro" id="IPR013767">
    <property type="entry name" value="PAS_fold"/>
</dbReference>
<evidence type="ECO:0000256" key="2">
    <source>
        <dbReference type="ARBA" id="ARBA00012438"/>
    </source>
</evidence>
<dbReference type="InterPro" id="IPR003661">
    <property type="entry name" value="HisK_dim/P_dom"/>
</dbReference>
<keyword evidence="4" id="KW-0808">Transferase</keyword>
<dbReference type="InterPro" id="IPR000014">
    <property type="entry name" value="PAS"/>
</dbReference>
<dbReference type="GO" id="GO:0000155">
    <property type="term" value="F:phosphorelay sensor kinase activity"/>
    <property type="evidence" value="ECO:0007669"/>
    <property type="project" value="InterPro"/>
</dbReference>
<dbReference type="eggNOG" id="COG3852">
    <property type="taxonomic scope" value="Bacteria"/>
</dbReference>
<dbReference type="InterPro" id="IPR036890">
    <property type="entry name" value="HATPase_C_sf"/>
</dbReference>
<gene>
    <name evidence="10" type="ordered locus">Hbal_1663</name>
</gene>
<feature type="domain" description="Histidine kinase" evidence="9">
    <location>
        <begin position="133"/>
        <end position="354"/>
    </location>
</feature>
<dbReference type="GO" id="GO:0005524">
    <property type="term" value="F:ATP binding"/>
    <property type="evidence" value="ECO:0007669"/>
    <property type="project" value="UniProtKB-KW"/>
</dbReference>
<proteinExistence type="predicted"/>
<dbReference type="SMART" id="SM00387">
    <property type="entry name" value="HATPase_c"/>
    <property type="match status" value="1"/>
</dbReference>
<dbReference type="PANTHER" id="PTHR43065:SF10">
    <property type="entry name" value="PEROXIDE STRESS-ACTIVATED HISTIDINE KINASE MAK3"/>
    <property type="match status" value="1"/>
</dbReference>
<keyword evidence="5" id="KW-0547">Nucleotide-binding</keyword>
<dbReference type="SMART" id="SM00091">
    <property type="entry name" value="PAS"/>
    <property type="match status" value="1"/>
</dbReference>
<dbReference type="InterPro" id="IPR003594">
    <property type="entry name" value="HATPase_dom"/>
</dbReference>
<name>C6XJQ6_HIRBI</name>
<dbReference type="PROSITE" id="PS50109">
    <property type="entry name" value="HIS_KIN"/>
    <property type="match status" value="1"/>
</dbReference>
<evidence type="ECO:0000256" key="1">
    <source>
        <dbReference type="ARBA" id="ARBA00000085"/>
    </source>
</evidence>
<dbReference type="PANTHER" id="PTHR43065">
    <property type="entry name" value="SENSOR HISTIDINE KINASE"/>
    <property type="match status" value="1"/>
</dbReference>
<keyword evidence="7" id="KW-0067">ATP-binding</keyword>
<dbReference type="InterPro" id="IPR036097">
    <property type="entry name" value="HisK_dim/P_sf"/>
</dbReference>
<evidence type="ECO:0000256" key="8">
    <source>
        <dbReference type="ARBA" id="ARBA00023012"/>
    </source>
</evidence>